<keyword evidence="2 5" id="KW-0812">Transmembrane</keyword>
<feature type="transmembrane region" description="Helical" evidence="5">
    <location>
        <begin position="122"/>
        <end position="143"/>
    </location>
</feature>
<organism evidence="7 8">
    <name type="scientific">Mollisia scopiformis</name>
    <name type="common">Conifer needle endophyte fungus</name>
    <name type="synonym">Phialocephala scopiformis</name>
    <dbReference type="NCBI Taxonomy" id="149040"/>
    <lineage>
        <taxon>Eukaryota</taxon>
        <taxon>Fungi</taxon>
        <taxon>Dikarya</taxon>
        <taxon>Ascomycota</taxon>
        <taxon>Pezizomycotina</taxon>
        <taxon>Leotiomycetes</taxon>
        <taxon>Helotiales</taxon>
        <taxon>Mollisiaceae</taxon>
        <taxon>Mollisia</taxon>
    </lineage>
</organism>
<dbReference type="RefSeq" id="XP_018073316.1">
    <property type="nucleotide sequence ID" value="XM_018208055.1"/>
</dbReference>
<dbReference type="InterPro" id="IPR011701">
    <property type="entry name" value="MFS"/>
</dbReference>
<keyword evidence="3 5" id="KW-1133">Transmembrane helix</keyword>
<dbReference type="CDD" id="cd17323">
    <property type="entry name" value="MFS_Tpo1_MDR_like"/>
    <property type="match status" value="1"/>
</dbReference>
<feature type="transmembrane region" description="Helical" evidence="5">
    <location>
        <begin position="296"/>
        <end position="315"/>
    </location>
</feature>
<dbReference type="AlphaFoldDB" id="A0A194XFP0"/>
<dbReference type="GO" id="GO:0022857">
    <property type="term" value="F:transmembrane transporter activity"/>
    <property type="evidence" value="ECO:0007669"/>
    <property type="project" value="InterPro"/>
</dbReference>
<accession>A0A194XFP0</accession>
<feature type="transmembrane region" description="Helical" evidence="5">
    <location>
        <begin position="257"/>
        <end position="284"/>
    </location>
</feature>
<dbReference type="EMBL" id="KQ947412">
    <property type="protein sequence ID" value="KUJ18961.1"/>
    <property type="molecule type" value="Genomic_DNA"/>
</dbReference>
<feature type="transmembrane region" description="Helical" evidence="5">
    <location>
        <begin position="369"/>
        <end position="390"/>
    </location>
</feature>
<dbReference type="GO" id="GO:0016020">
    <property type="term" value="C:membrane"/>
    <property type="evidence" value="ECO:0007669"/>
    <property type="project" value="UniProtKB-SubCell"/>
</dbReference>
<protein>
    <submittedName>
        <fullName evidence="7">Major facilitator superfamily transporter</fullName>
    </submittedName>
</protein>
<evidence type="ECO:0000256" key="2">
    <source>
        <dbReference type="ARBA" id="ARBA00022692"/>
    </source>
</evidence>
<dbReference type="InParanoid" id="A0A194XFP0"/>
<sequence>MSFEVTWNGNDDPNDPYNWPFARCMAMTTLISVGGLVSTMSTSMMAPALTQISTDLGLGASATQLALSIYLLAFVFGPFIIAPFSEMYGRKPAWLFCHVWYIFWNALCPVNKSKGILIAGRFLSGFGGSVGIAIASATTADLWRPSQRGVSLSIVTFAPFLGAAIGPILGGTITQHVGWPWLFWTVSLFDSSILFLSLFLVHESYAPVLLSRKAAKLRKSTGNPLYSTQFERSHPTLGKKLMVSFTRPIKVLVTRPIIQFMSLLLAYNFGIYCLALATFANIFADKYHQTESQRGLNYIAIALGSTIATQVGGPVTDRVWAHLKGKASGKVVPEYRVPLMIPGTLLTPIGLFLYGWSAERHWHWIVTDIGAAIFSGGIMMGSNAMYAYLIDEFAEHAASANAAARSWTNVMGFVFPIFAPSLYQRFGYGWGNSLLAFIYLGLGIPAPLILWRYGERLRALGKPVEMMLNGSAETVDTMQTTQGLEKADEKR</sequence>
<evidence type="ECO:0000256" key="1">
    <source>
        <dbReference type="ARBA" id="ARBA00004141"/>
    </source>
</evidence>
<evidence type="ECO:0000313" key="8">
    <source>
        <dbReference type="Proteomes" id="UP000070700"/>
    </source>
</evidence>
<evidence type="ECO:0000259" key="6">
    <source>
        <dbReference type="PROSITE" id="PS50850"/>
    </source>
</evidence>
<feature type="transmembrane region" description="Helical" evidence="5">
    <location>
        <begin position="402"/>
        <end position="422"/>
    </location>
</feature>
<evidence type="ECO:0000256" key="5">
    <source>
        <dbReference type="SAM" id="Phobius"/>
    </source>
</evidence>
<dbReference type="Gene3D" id="1.20.1250.20">
    <property type="entry name" value="MFS general substrate transporter like domains"/>
    <property type="match status" value="1"/>
</dbReference>
<feature type="transmembrane region" description="Helical" evidence="5">
    <location>
        <begin position="434"/>
        <end position="453"/>
    </location>
</feature>
<feature type="transmembrane region" description="Helical" evidence="5">
    <location>
        <begin position="149"/>
        <end position="169"/>
    </location>
</feature>
<dbReference type="Proteomes" id="UP000070700">
    <property type="component" value="Unassembled WGS sequence"/>
</dbReference>
<comment type="subcellular location">
    <subcellularLocation>
        <location evidence="1">Membrane</location>
        <topology evidence="1">Multi-pass membrane protein</topology>
    </subcellularLocation>
</comment>
<proteinExistence type="predicted"/>
<dbReference type="PROSITE" id="PS50850">
    <property type="entry name" value="MFS"/>
    <property type="match status" value="1"/>
</dbReference>
<dbReference type="SUPFAM" id="SSF103473">
    <property type="entry name" value="MFS general substrate transporter"/>
    <property type="match status" value="1"/>
</dbReference>
<dbReference type="InterPro" id="IPR020846">
    <property type="entry name" value="MFS_dom"/>
</dbReference>
<dbReference type="PANTHER" id="PTHR23502">
    <property type="entry name" value="MAJOR FACILITATOR SUPERFAMILY"/>
    <property type="match status" value="1"/>
</dbReference>
<evidence type="ECO:0000256" key="4">
    <source>
        <dbReference type="ARBA" id="ARBA00023136"/>
    </source>
</evidence>
<dbReference type="KEGG" id="psco:LY89DRAFT_508641"/>
<feature type="transmembrane region" description="Helical" evidence="5">
    <location>
        <begin position="58"/>
        <end position="81"/>
    </location>
</feature>
<dbReference type="PANTHER" id="PTHR23502:SF60">
    <property type="entry name" value="MAJOR FACILITATOR SUPERFAMILY (MFS) PROFILE DOMAIN-CONTAINING PROTEIN-RELATED"/>
    <property type="match status" value="1"/>
</dbReference>
<evidence type="ECO:0000313" key="7">
    <source>
        <dbReference type="EMBL" id="KUJ18961.1"/>
    </source>
</evidence>
<dbReference type="OrthoDB" id="6770063at2759"/>
<dbReference type="GeneID" id="28817781"/>
<dbReference type="InterPro" id="IPR036259">
    <property type="entry name" value="MFS_trans_sf"/>
</dbReference>
<keyword evidence="8" id="KW-1185">Reference proteome</keyword>
<gene>
    <name evidence="7" type="ORF">LY89DRAFT_508641</name>
</gene>
<reference evidence="7 8" key="1">
    <citation type="submission" date="2015-10" db="EMBL/GenBank/DDBJ databases">
        <title>Full genome of DAOMC 229536 Phialocephala scopiformis, a fungal endophyte of spruce producing the potent anti-insectan compound rugulosin.</title>
        <authorList>
            <consortium name="DOE Joint Genome Institute"/>
            <person name="Walker A.K."/>
            <person name="Frasz S.L."/>
            <person name="Seifert K.A."/>
            <person name="Miller J.D."/>
            <person name="Mondo S.J."/>
            <person name="Labutti K."/>
            <person name="Lipzen A."/>
            <person name="Dockter R."/>
            <person name="Kennedy M."/>
            <person name="Grigoriev I.V."/>
            <person name="Spatafora J.W."/>
        </authorList>
    </citation>
    <scope>NUCLEOTIDE SEQUENCE [LARGE SCALE GENOMIC DNA]</scope>
    <source>
        <strain evidence="7 8">CBS 120377</strain>
    </source>
</reference>
<keyword evidence="4 5" id="KW-0472">Membrane</keyword>
<feature type="transmembrane region" description="Helical" evidence="5">
    <location>
        <begin position="335"/>
        <end position="357"/>
    </location>
</feature>
<feature type="transmembrane region" description="Helical" evidence="5">
    <location>
        <begin position="181"/>
        <end position="201"/>
    </location>
</feature>
<name>A0A194XFP0_MOLSC</name>
<feature type="domain" description="Major facilitator superfamily (MFS) profile" evidence="6">
    <location>
        <begin position="27"/>
        <end position="458"/>
    </location>
</feature>
<evidence type="ECO:0000256" key="3">
    <source>
        <dbReference type="ARBA" id="ARBA00022989"/>
    </source>
</evidence>
<dbReference type="Pfam" id="PF07690">
    <property type="entry name" value="MFS_1"/>
    <property type="match status" value="1"/>
</dbReference>